<dbReference type="Gene3D" id="2.40.50.140">
    <property type="entry name" value="Nucleic acid-binding proteins"/>
    <property type="match status" value="1"/>
</dbReference>
<dbReference type="KEGG" id="mbac:BN1209_0780"/>
<keyword evidence="1 4" id="KW-0639">Primosome</keyword>
<gene>
    <name evidence="4" type="primary">priB</name>
    <name evidence="5" type="ORF">BN1209_0780</name>
</gene>
<dbReference type="PIRSF" id="PIRSF003135">
    <property type="entry name" value="Primosomal_n"/>
    <property type="match status" value="1"/>
</dbReference>
<dbReference type="SUPFAM" id="SSF50249">
    <property type="entry name" value="Nucleic acid-binding proteins"/>
    <property type="match status" value="1"/>
</dbReference>
<dbReference type="HAMAP" id="MF_00720">
    <property type="entry name" value="PriB"/>
    <property type="match status" value="1"/>
</dbReference>
<dbReference type="PROSITE" id="PS50935">
    <property type="entry name" value="SSB"/>
    <property type="match status" value="1"/>
</dbReference>
<evidence type="ECO:0000313" key="5">
    <source>
        <dbReference type="EMBL" id="CEN55823.1"/>
    </source>
</evidence>
<dbReference type="GO" id="GO:0003697">
    <property type="term" value="F:single-stranded DNA binding"/>
    <property type="evidence" value="ECO:0007669"/>
    <property type="project" value="UniProtKB-UniRule"/>
</dbReference>
<dbReference type="AlphaFoldDB" id="A0A0B7IXI5"/>
<protein>
    <recommendedName>
        <fullName evidence="4">Replication restart protein PriB</fullName>
    </recommendedName>
</protein>
<name>A0A0B7IXI5_9PROT</name>
<dbReference type="EMBL" id="LN794158">
    <property type="protein sequence ID" value="CEN55823.1"/>
    <property type="molecule type" value="Genomic_DNA"/>
</dbReference>
<dbReference type="STRING" id="1581680.BN1209_0780"/>
<dbReference type="Proteomes" id="UP000056322">
    <property type="component" value="Chromosome 1"/>
</dbReference>
<dbReference type="GO" id="GO:1990077">
    <property type="term" value="C:primosome complex"/>
    <property type="evidence" value="ECO:0007669"/>
    <property type="project" value="UniProtKB-UniRule"/>
</dbReference>
<proteinExistence type="inferred from homology"/>
<keyword evidence="6" id="KW-1185">Reference proteome</keyword>
<comment type="subunit">
    <text evidence="4">Homodimer. Interacts with PriA and DnaT. Component of the replication restart primosome. Primosome assembly occurs via a 'hand-off' mechanism. PriA binds to replication forks, subsequently PriB then DnaT bind; DnaT then displaces ssDNA to generate the helicase loading substrate.</text>
</comment>
<keyword evidence="3 4" id="KW-0238">DNA-binding</keyword>
<accession>A0A0B7IXI5</accession>
<dbReference type="Pfam" id="PF22657">
    <property type="entry name" value="SSB_1"/>
    <property type="match status" value="1"/>
</dbReference>
<dbReference type="NCBIfam" id="TIGR04418">
    <property type="entry name" value="PriB_gamma"/>
    <property type="match status" value="1"/>
</dbReference>
<evidence type="ECO:0000313" key="6">
    <source>
        <dbReference type="Proteomes" id="UP000056322"/>
    </source>
</evidence>
<evidence type="ECO:0000256" key="4">
    <source>
        <dbReference type="HAMAP-Rule" id="MF_00720"/>
    </source>
</evidence>
<dbReference type="RefSeq" id="WP_045751042.1">
    <property type="nucleotide sequence ID" value="NZ_LN794158.1"/>
</dbReference>
<evidence type="ECO:0000256" key="1">
    <source>
        <dbReference type="ARBA" id="ARBA00022515"/>
    </source>
</evidence>
<evidence type="ECO:0000256" key="2">
    <source>
        <dbReference type="ARBA" id="ARBA00022705"/>
    </source>
</evidence>
<keyword evidence="2 4" id="KW-0235">DNA replication</keyword>
<dbReference type="GO" id="GO:0006269">
    <property type="term" value="P:DNA replication, synthesis of primer"/>
    <property type="evidence" value="ECO:0007669"/>
    <property type="project" value="UniProtKB-KW"/>
</dbReference>
<organism evidence="5 6">
    <name type="scientific">Candidatus Methylopumilus turicensis</name>
    <dbReference type="NCBI Taxonomy" id="1581680"/>
    <lineage>
        <taxon>Bacteria</taxon>
        <taxon>Pseudomonadati</taxon>
        <taxon>Pseudomonadota</taxon>
        <taxon>Betaproteobacteria</taxon>
        <taxon>Nitrosomonadales</taxon>
        <taxon>Methylophilaceae</taxon>
        <taxon>Candidatus Methylopumilus</taxon>
    </lineage>
</organism>
<dbReference type="InterPro" id="IPR023646">
    <property type="entry name" value="Prisomal_replication_PriB"/>
</dbReference>
<comment type="function">
    <text evidence="4">Involved in the restart of stalled replication forks, which reloads the replicative helicase on sites other than the origin of replication; the PriA-PriB pathway is the major replication restart pathway. During primosome assembly it facilitates complex formation between PriA and DnaT on DNA; stabilizes PriA on DNA. Stimulates the DNA unwinding activity of PriA helicase.</text>
</comment>
<comment type="similarity">
    <text evidence="4">Belongs to the PriB family.</text>
</comment>
<dbReference type="OrthoDB" id="9180733at2"/>
<evidence type="ECO:0000256" key="3">
    <source>
        <dbReference type="ARBA" id="ARBA00023125"/>
    </source>
</evidence>
<reference evidence="6" key="1">
    <citation type="submission" date="2014-12" db="EMBL/GenBank/DDBJ databases">
        <authorList>
            <person name="Salcher M.M."/>
        </authorList>
    </citation>
    <scope>NUCLEOTIDE SEQUENCE [LARGE SCALE GENOMIC DNA]</scope>
    <source>
        <strain evidence="6">MMS-10A-171</strain>
    </source>
</reference>
<dbReference type="InterPro" id="IPR000424">
    <property type="entry name" value="Primosome_PriB/ssb"/>
</dbReference>
<dbReference type="HOGENOM" id="CLU_166075_1_2_4"/>
<sequence length="103" mass="11354">MSRRTLGTNLLVIDGEVVQIETLRYTPAGIPLLSFVLRHLSEQVEAGMQRRVECDVNAMVMGPLAEKSQSIKVGEFVKASGFLAKRSLKSTQLVMHINTLDAI</sequence>
<dbReference type="InterPro" id="IPR012340">
    <property type="entry name" value="NA-bd_OB-fold"/>
</dbReference>